<dbReference type="InterPro" id="IPR020097">
    <property type="entry name" value="PsdUridine_synth_TruA_a/b_dom"/>
</dbReference>
<dbReference type="GO" id="GO:0003723">
    <property type="term" value="F:RNA binding"/>
    <property type="evidence" value="ECO:0007669"/>
    <property type="project" value="InterPro"/>
</dbReference>
<keyword evidence="3" id="KW-0413">Isomerase</keyword>
<dbReference type="HAMAP" id="MF_00171">
    <property type="entry name" value="TruA"/>
    <property type="match status" value="1"/>
</dbReference>
<evidence type="ECO:0000256" key="1">
    <source>
        <dbReference type="ARBA" id="ARBA00009375"/>
    </source>
</evidence>
<comment type="caution">
    <text evidence="5">The sequence shown here is derived from an EMBL/GenBank/DDBJ whole genome shotgun (WGS) entry which is preliminary data.</text>
</comment>
<dbReference type="PROSITE" id="PS51257">
    <property type="entry name" value="PROKAR_LIPOPROTEIN"/>
    <property type="match status" value="1"/>
</dbReference>
<evidence type="ECO:0000313" key="5">
    <source>
        <dbReference type="EMBL" id="KKN59433.1"/>
    </source>
</evidence>
<dbReference type="PIRSF" id="PIRSF001430">
    <property type="entry name" value="tRNA_psdUrid_synth"/>
    <property type="match status" value="1"/>
</dbReference>
<dbReference type="Pfam" id="PF01416">
    <property type="entry name" value="PseudoU_synth_1"/>
    <property type="match status" value="2"/>
</dbReference>
<dbReference type="CDD" id="cd02570">
    <property type="entry name" value="PseudoU_synth_EcTruA"/>
    <property type="match status" value="1"/>
</dbReference>
<proteinExistence type="inferred from homology"/>
<accession>A0A0F9V0P8</accession>
<keyword evidence="2" id="KW-0819">tRNA processing</keyword>
<evidence type="ECO:0000256" key="2">
    <source>
        <dbReference type="ARBA" id="ARBA00022694"/>
    </source>
</evidence>
<dbReference type="InterPro" id="IPR020103">
    <property type="entry name" value="PsdUridine_synth_cat_dom_sf"/>
</dbReference>
<name>A0A0F9V0P8_9ZZZZ</name>
<dbReference type="InterPro" id="IPR020095">
    <property type="entry name" value="PsdUridine_synth_TruA_C"/>
</dbReference>
<dbReference type="PANTHER" id="PTHR11142">
    <property type="entry name" value="PSEUDOURIDYLATE SYNTHASE"/>
    <property type="match status" value="1"/>
</dbReference>
<dbReference type="SUPFAM" id="SSF55120">
    <property type="entry name" value="Pseudouridine synthase"/>
    <property type="match status" value="1"/>
</dbReference>
<feature type="domain" description="Pseudouridine synthase I TruA alpha/beta" evidence="4">
    <location>
        <begin position="8"/>
        <end position="102"/>
    </location>
</feature>
<evidence type="ECO:0000259" key="4">
    <source>
        <dbReference type="Pfam" id="PF01416"/>
    </source>
</evidence>
<comment type="similarity">
    <text evidence="1">Belongs to the tRNA pseudouridine synthase TruA family.</text>
</comment>
<protein>
    <recommendedName>
        <fullName evidence="4">Pseudouridine synthase I TruA alpha/beta domain-containing protein</fullName>
    </recommendedName>
</protein>
<evidence type="ECO:0000256" key="3">
    <source>
        <dbReference type="ARBA" id="ARBA00023235"/>
    </source>
</evidence>
<dbReference type="InterPro" id="IPR020094">
    <property type="entry name" value="TruA/RsuA/RluB/E/F_N"/>
</dbReference>
<gene>
    <name evidence="5" type="ORF">LCGC14_0542100</name>
</gene>
<feature type="domain" description="Pseudouridine synthase I TruA alpha/beta" evidence="4">
    <location>
        <begin position="142"/>
        <end position="244"/>
    </location>
</feature>
<dbReference type="GO" id="GO:0009982">
    <property type="term" value="F:pseudouridine synthase activity"/>
    <property type="evidence" value="ECO:0007669"/>
    <property type="project" value="InterPro"/>
</dbReference>
<dbReference type="InterPro" id="IPR001406">
    <property type="entry name" value="PsdUridine_synth_TruA"/>
</dbReference>
<sequence>MKVALGVEYDGTRFAGWQVQPAQITVQGCLERALSLVANHPVKTVAAGRTDSGVHALQQVVHFETTVQRGERNWILGLNTNLPSDINVTWAKVVDDDFSARFSALNRSYRYVIMNRVSRSAIHAHKMWWIFSPLDVERMQAAADLLVGYHDFSAFRAKECQAHSPFKTVEKIKVIRKGDCIAIDVKAQSFLHHMVRNLVGVLVPIGEGRKSIEWAKEVLEGRSRAHGGITSPPEGLYFINVEYPEQYKLPTVSAFPVVW</sequence>
<dbReference type="Gene3D" id="3.30.70.580">
    <property type="entry name" value="Pseudouridine synthase I, catalytic domain, N-terminal subdomain"/>
    <property type="match status" value="1"/>
</dbReference>
<organism evidence="5">
    <name type="scientific">marine sediment metagenome</name>
    <dbReference type="NCBI Taxonomy" id="412755"/>
    <lineage>
        <taxon>unclassified sequences</taxon>
        <taxon>metagenomes</taxon>
        <taxon>ecological metagenomes</taxon>
    </lineage>
</organism>
<reference evidence="5" key="1">
    <citation type="journal article" date="2015" name="Nature">
        <title>Complex archaea that bridge the gap between prokaryotes and eukaryotes.</title>
        <authorList>
            <person name="Spang A."/>
            <person name="Saw J.H."/>
            <person name="Jorgensen S.L."/>
            <person name="Zaremba-Niedzwiedzka K."/>
            <person name="Martijn J."/>
            <person name="Lind A.E."/>
            <person name="van Eijk R."/>
            <person name="Schleper C."/>
            <person name="Guy L."/>
            <person name="Ettema T.J."/>
        </authorList>
    </citation>
    <scope>NUCLEOTIDE SEQUENCE</scope>
</reference>
<dbReference type="FunFam" id="3.30.70.580:FF:000001">
    <property type="entry name" value="tRNA pseudouridine synthase A"/>
    <property type="match status" value="1"/>
</dbReference>
<dbReference type="AlphaFoldDB" id="A0A0F9V0P8"/>
<dbReference type="Gene3D" id="3.30.70.660">
    <property type="entry name" value="Pseudouridine synthase I, catalytic domain, C-terminal subdomain"/>
    <property type="match status" value="1"/>
</dbReference>
<dbReference type="PANTHER" id="PTHR11142:SF0">
    <property type="entry name" value="TRNA PSEUDOURIDINE SYNTHASE-LIKE 1"/>
    <property type="match status" value="1"/>
</dbReference>
<dbReference type="EMBL" id="LAZR01000726">
    <property type="protein sequence ID" value="KKN59433.1"/>
    <property type="molecule type" value="Genomic_DNA"/>
</dbReference>
<dbReference type="NCBIfam" id="TIGR00071">
    <property type="entry name" value="hisT_truA"/>
    <property type="match status" value="1"/>
</dbReference>
<dbReference type="GO" id="GO:0031119">
    <property type="term" value="P:tRNA pseudouridine synthesis"/>
    <property type="evidence" value="ECO:0007669"/>
    <property type="project" value="TreeGrafter"/>
</dbReference>